<keyword evidence="4" id="KW-1185">Reference proteome</keyword>
<proteinExistence type="predicted"/>
<gene>
    <name evidence="3" type="ORF">CASFOL_001956</name>
</gene>
<dbReference type="PANTHER" id="PTHR47597">
    <property type="entry name" value="IS A MEMBER OF THE PF|00364 BIOTIN-REQUIRING ENZYMES FAMILY-RELATED"/>
    <property type="match status" value="1"/>
</dbReference>
<feature type="region of interest" description="Disordered" evidence="1">
    <location>
        <begin position="148"/>
        <end position="178"/>
    </location>
</feature>
<protein>
    <recommendedName>
        <fullName evidence="2">Lipoyl-binding domain-containing protein</fullName>
    </recommendedName>
</protein>
<dbReference type="CDD" id="cd06850">
    <property type="entry name" value="biotinyl_domain"/>
    <property type="match status" value="1"/>
</dbReference>
<dbReference type="Proteomes" id="UP001632038">
    <property type="component" value="Unassembled WGS sequence"/>
</dbReference>
<evidence type="ECO:0000256" key="1">
    <source>
        <dbReference type="SAM" id="MobiDB-lite"/>
    </source>
</evidence>
<feature type="compositionally biased region" description="Pro residues" evidence="1">
    <location>
        <begin position="154"/>
        <end position="170"/>
    </location>
</feature>
<feature type="domain" description="Lipoyl-binding" evidence="2">
    <location>
        <begin position="222"/>
        <end position="278"/>
    </location>
</feature>
<dbReference type="InterPro" id="IPR000089">
    <property type="entry name" value="Biotin_lipoyl"/>
</dbReference>
<dbReference type="InterPro" id="IPR053217">
    <property type="entry name" value="ACC_Biotin_Carrier"/>
</dbReference>
<comment type="caution">
    <text evidence="3">The sequence shown here is derived from an EMBL/GenBank/DDBJ whole genome shotgun (WGS) entry which is preliminary data.</text>
</comment>
<reference evidence="4" key="1">
    <citation type="journal article" date="2024" name="IScience">
        <title>Strigolactones Initiate the Formation of Haustorium-like Structures in Castilleja.</title>
        <authorList>
            <person name="Buerger M."/>
            <person name="Peterson D."/>
            <person name="Chory J."/>
        </authorList>
    </citation>
    <scope>NUCLEOTIDE SEQUENCE [LARGE SCALE GENOMIC DNA]</scope>
</reference>
<evidence type="ECO:0000313" key="3">
    <source>
        <dbReference type="EMBL" id="KAL3652275.1"/>
    </source>
</evidence>
<dbReference type="InterPro" id="IPR011053">
    <property type="entry name" value="Single_hybrid_motif"/>
</dbReference>
<evidence type="ECO:0000313" key="4">
    <source>
        <dbReference type="Proteomes" id="UP001632038"/>
    </source>
</evidence>
<dbReference type="PANTHER" id="PTHR47597:SF2">
    <property type="entry name" value="LIPOYL-BINDING DOMAIN-CONTAINING PROTEIN"/>
    <property type="match status" value="1"/>
</dbReference>
<dbReference type="Pfam" id="PF00364">
    <property type="entry name" value="Biotin_lipoyl"/>
    <property type="match status" value="1"/>
</dbReference>
<evidence type="ECO:0000259" key="2">
    <source>
        <dbReference type="Pfam" id="PF00364"/>
    </source>
</evidence>
<accession>A0ABD3ECW3</accession>
<dbReference type="SUPFAM" id="SSF51230">
    <property type="entry name" value="Single hybrid motif"/>
    <property type="match status" value="1"/>
</dbReference>
<sequence length="287" mass="30733">MESAAVLRSFNYASITSPHLKTVFEKPDTLTMNNVALSSCCKLPVWGGNIISFKNRHESLFVLCAKTSDTTLTSKSNGDRNGAVVSENQPGIQDKKATINATFPNGFEALLTEVCDETKIAELKLKIGHFQMHMKRKIDGPAIPAPVAHQAAAPPVPNEPTPVALPPPPKSSSEKATPFKNVSAEKAAKLAALETSRSSGYVIVLSPTVGSFRRARTLKGKKQQPACKEGDVIKEGQVVGFLDQFGTELPVRSDVAGEVLKLLYSDGEPVGYGDPLVAVLPSFHGIR</sequence>
<dbReference type="AlphaFoldDB" id="A0ABD3ECW3"/>
<dbReference type="EMBL" id="JAVIJP010000005">
    <property type="protein sequence ID" value="KAL3652275.1"/>
    <property type="molecule type" value="Genomic_DNA"/>
</dbReference>
<organism evidence="3 4">
    <name type="scientific">Castilleja foliolosa</name>
    <dbReference type="NCBI Taxonomy" id="1961234"/>
    <lineage>
        <taxon>Eukaryota</taxon>
        <taxon>Viridiplantae</taxon>
        <taxon>Streptophyta</taxon>
        <taxon>Embryophyta</taxon>
        <taxon>Tracheophyta</taxon>
        <taxon>Spermatophyta</taxon>
        <taxon>Magnoliopsida</taxon>
        <taxon>eudicotyledons</taxon>
        <taxon>Gunneridae</taxon>
        <taxon>Pentapetalae</taxon>
        <taxon>asterids</taxon>
        <taxon>lamiids</taxon>
        <taxon>Lamiales</taxon>
        <taxon>Orobanchaceae</taxon>
        <taxon>Pedicularideae</taxon>
        <taxon>Castillejinae</taxon>
        <taxon>Castilleja</taxon>
    </lineage>
</organism>
<name>A0ABD3ECW3_9LAMI</name>
<dbReference type="Gene3D" id="2.40.50.100">
    <property type="match status" value="1"/>
</dbReference>